<evidence type="ECO:0000313" key="3">
    <source>
        <dbReference type="EMBL" id="TCM66567.1"/>
    </source>
</evidence>
<feature type="domain" description="ImpA N-terminal" evidence="2">
    <location>
        <begin position="9"/>
        <end position="131"/>
    </location>
</feature>
<evidence type="ECO:0000259" key="2">
    <source>
        <dbReference type="Pfam" id="PF06812"/>
    </source>
</evidence>
<keyword evidence="4" id="KW-1185">Reference proteome</keyword>
<feature type="compositionally biased region" description="Polar residues" evidence="1">
    <location>
        <begin position="257"/>
        <end position="276"/>
    </location>
</feature>
<evidence type="ECO:0000313" key="4">
    <source>
        <dbReference type="Proteomes" id="UP000294963"/>
    </source>
</evidence>
<name>A0A4R1XQL3_ACICA</name>
<dbReference type="PANTHER" id="PTHR37951">
    <property type="entry name" value="CYTOPLASMIC PROTEIN-RELATED"/>
    <property type="match status" value="1"/>
</dbReference>
<gene>
    <name evidence="3" type="ORF">EC844_1129</name>
</gene>
<feature type="region of interest" description="Disordered" evidence="1">
    <location>
        <begin position="257"/>
        <end position="313"/>
    </location>
</feature>
<dbReference type="InterPro" id="IPR017740">
    <property type="entry name" value="TssA-like"/>
</dbReference>
<dbReference type="EMBL" id="SLVJ01000012">
    <property type="protein sequence ID" value="TCM66567.1"/>
    <property type="molecule type" value="Genomic_DNA"/>
</dbReference>
<dbReference type="PANTHER" id="PTHR37951:SF1">
    <property type="entry name" value="TYPE VI SECRETION SYSTEM COMPONENT TSSA1"/>
    <property type="match status" value="1"/>
</dbReference>
<comment type="caution">
    <text evidence="3">The sequence shown here is derived from an EMBL/GenBank/DDBJ whole genome shotgun (WGS) entry which is preliminary data.</text>
</comment>
<protein>
    <submittedName>
        <fullName evidence="3">Type VI secretion system protein ImpA</fullName>
    </submittedName>
</protein>
<feature type="compositionally biased region" description="Low complexity" evidence="1">
    <location>
        <begin position="281"/>
        <end position="308"/>
    </location>
</feature>
<dbReference type="InterPro" id="IPR010657">
    <property type="entry name" value="ImpA_N"/>
</dbReference>
<proteinExistence type="predicted"/>
<dbReference type="NCBIfam" id="TIGR03363">
    <property type="entry name" value="VI_chp_8"/>
    <property type="match status" value="1"/>
</dbReference>
<accession>A0A4R1XQL3</accession>
<reference evidence="3 4" key="1">
    <citation type="submission" date="2019-03" db="EMBL/GenBank/DDBJ databases">
        <title>Genomic analyses of the natural microbiome of Caenorhabditis elegans.</title>
        <authorList>
            <person name="Samuel B."/>
        </authorList>
    </citation>
    <scope>NUCLEOTIDE SEQUENCE [LARGE SCALE GENOMIC DNA]</scope>
    <source>
        <strain evidence="3 4">JUb89</strain>
    </source>
</reference>
<dbReference type="AlphaFoldDB" id="A0A4R1XQL3"/>
<dbReference type="Pfam" id="PF06812">
    <property type="entry name" value="ImpA_N"/>
    <property type="match status" value="1"/>
</dbReference>
<dbReference type="OrthoDB" id="9771118at2"/>
<evidence type="ECO:0000256" key="1">
    <source>
        <dbReference type="SAM" id="MobiDB-lite"/>
    </source>
</evidence>
<dbReference type="Proteomes" id="UP000294963">
    <property type="component" value="Unassembled WGS sequence"/>
</dbReference>
<sequence>MNIDLNRLLEPLSDDQPCGEDLSFSNVFHDIRKARIQDDPLLEQGDWILEPKQADWAFVSTHSIELISRSSKDIRLLTWLTEAWSHLYGFQGLSSALSLAQQMLDRYWTQIHPSIEDDDLDQRLGLLQGLINPLPSLLKQISLNHQQPSFNLLDYEKFLYQLNNQRKLSEDNDPRQIQAELDQFDQAIAQSPRAFLLENFRHFNAILSHWQALKQVLIQRMDTEAPSFAQIDAQLEHIQNIVKKIYKTESLIISDNGNTLKQDTQPQNQSMNSNANPYDDLANAHNLANSNHPNGFAQSMSSPSSPAPHWQSNMNLEGANHLYNRQQAMQALQEIADYFALNEPHSPVSYMLQKTMQWHQLPLHEWLAQVIKNENPLSSVHELLGVQTQTTESKDW</sequence>
<organism evidence="3 4">
    <name type="scientific">Acinetobacter calcoaceticus</name>
    <dbReference type="NCBI Taxonomy" id="471"/>
    <lineage>
        <taxon>Bacteria</taxon>
        <taxon>Pseudomonadati</taxon>
        <taxon>Pseudomonadota</taxon>
        <taxon>Gammaproteobacteria</taxon>
        <taxon>Moraxellales</taxon>
        <taxon>Moraxellaceae</taxon>
        <taxon>Acinetobacter</taxon>
        <taxon>Acinetobacter calcoaceticus/baumannii complex</taxon>
    </lineage>
</organism>